<keyword evidence="19" id="KW-0325">Glycoprotein</keyword>
<dbReference type="PROSITE" id="PS50011">
    <property type="entry name" value="PROTEIN_KINASE_DOM"/>
    <property type="match status" value="1"/>
</dbReference>
<evidence type="ECO:0000256" key="8">
    <source>
        <dbReference type="ARBA" id="ARBA00022614"/>
    </source>
</evidence>
<comment type="catalytic activity">
    <reaction evidence="21">
        <text>L-seryl-[protein] + ATP = O-phospho-L-seryl-[protein] + ADP + H(+)</text>
        <dbReference type="Rhea" id="RHEA:17989"/>
        <dbReference type="Rhea" id="RHEA-COMP:9863"/>
        <dbReference type="Rhea" id="RHEA-COMP:11604"/>
        <dbReference type="ChEBI" id="CHEBI:15378"/>
        <dbReference type="ChEBI" id="CHEBI:29999"/>
        <dbReference type="ChEBI" id="CHEBI:30616"/>
        <dbReference type="ChEBI" id="CHEBI:83421"/>
        <dbReference type="ChEBI" id="CHEBI:456216"/>
        <dbReference type="EC" id="2.7.11.1"/>
    </reaction>
</comment>
<dbReference type="SUPFAM" id="SSF52058">
    <property type="entry name" value="L domain-like"/>
    <property type="match status" value="1"/>
</dbReference>
<dbReference type="GO" id="GO:0005524">
    <property type="term" value="F:ATP binding"/>
    <property type="evidence" value="ECO:0007669"/>
    <property type="project" value="UniProtKB-UniRule"/>
</dbReference>
<dbReference type="InterPro" id="IPR032675">
    <property type="entry name" value="LRR_dom_sf"/>
</dbReference>
<keyword evidence="13 25" id="KW-0547">Nucleotide-binding</keyword>
<dbReference type="InterPro" id="IPR000719">
    <property type="entry name" value="Prot_kinase_dom"/>
</dbReference>
<keyword evidence="5" id="KW-1003">Cell membrane</keyword>
<keyword evidence="12" id="KW-0677">Repeat</keyword>
<dbReference type="InterPro" id="IPR051716">
    <property type="entry name" value="Plant_RL_S/T_kinase"/>
</dbReference>
<keyword evidence="10" id="KW-0812">Transmembrane</keyword>
<dbReference type="PROSITE" id="PS00107">
    <property type="entry name" value="PROTEIN_KINASE_ATP"/>
    <property type="match status" value="1"/>
</dbReference>
<evidence type="ECO:0000256" key="24">
    <source>
        <dbReference type="ARBA" id="ARBA00072040"/>
    </source>
</evidence>
<dbReference type="Proteomes" id="UP001497457">
    <property type="component" value="Chromosome 6rd"/>
</dbReference>
<keyword evidence="15 25" id="KW-0067">ATP-binding</keyword>
<dbReference type="FunFam" id="3.80.10.10:FF:000400">
    <property type="entry name" value="Nuclear pore complex protein NUP107"/>
    <property type="match status" value="1"/>
</dbReference>
<dbReference type="InterPro" id="IPR017441">
    <property type="entry name" value="Protein_kinase_ATP_BS"/>
</dbReference>
<dbReference type="InterPro" id="IPR001611">
    <property type="entry name" value="Leu-rich_rpt"/>
</dbReference>
<evidence type="ECO:0000256" key="26">
    <source>
        <dbReference type="SAM" id="SignalP"/>
    </source>
</evidence>
<evidence type="ECO:0000256" key="12">
    <source>
        <dbReference type="ARBA" id="ARBA00022737"/>
    </source>
</evidence>
<reference evidence="28 29" key="2">
    <citation type="submission" date="2024-10" db="EMBL/GenBank/DDBJ databases">
        <authorList>
            <person name="Ryan C."/>
        </authorList>
    </citation>
    <scope>NUCLEOTIDE SEQUENCE [LARGE SCALE GENOMIC DNA]</scope>
</reference>
<dbReference type="Pfam" id="PF13855">
    <property type="entry name" value="LRR_8"/>
    <property type="match status" value="2"/>
</dbReference>
<evidence type="ECO:0000256" key="22">
    <source>
        <dbReference type="ARBA" id="ARBA00054320"/>
    </source>
</evidence>
<dbReference type="GO" id="GO:0005886">
    <property type="term" value="C:plasma membrane"/>
    <property type="evidence" value="ECO:0007669"/>
    <property type="project" value="UniProtKB-SubCell"/>
</dbReference>
<dbReference type="Pfam" id="PF23598">
    <property type="entry name" value="LRR_14"/>
    <property type="match status" value="1"/>
</dbReference>
<evidence type="ECO:0000256" key="18">
    <source>
        <dbReference type="ARBA" id="ARBA00023170"/>
    </source>
</evidence>
<dbReference type="Pfam" id="PF00069">
    <property type="entry name" value="Pkinase"/>
    <property type="match status" value="1"/>
</dbReference>
<evidence type="ECO:0000256" key="14">
    <source>
        <dbReference type="ARBA" id="ARBA00022777"/>
    </source>
</evidence>
<evidence type="ECO:0000256" key="11">
    <source>
        <dbReference type="ARBA" id="ARBA00022729"/>
    </source>
</evidence>
<sequence length="951" mass="103495">MAIGVLSWLLSLMAMLTIPTQWRLWYPGILEQQHQLLQLGGVTCSRQRPDRVTALNLGGSGLTGALSPAVGNLTFLQTLNLSSNGLYGEIPASLGRLRRLQTLVLNGNSFSGTFPANLSSCISLTTIALHDNKLGGFIPAELGNVMTTLEAISLSNNSFTGPIPASLTNLSHLEYLSLASNELHGSIPPGFGSIQSMLFLDLYSNNLSGELPLSLYNLSSLISFQVGSNMLHGSIPADIGNKFPGMQILNLNNNRFTGMIPSSVSNLSDIKTLVLDGNRLSGYVPATLGRLQALQLLYLSVNMLEANDKEGWEFISSLANCSQLQHIVLSYNSFRGHLPGSIANLSSTLQKLYLNDNKISGSIPADIGNLVSLDTLVISNTSMSGVIPESIGKLENLVDLKLYSSVFSGLIPSSVGNLTKLTNLLAYDNNLEGPIPESLGNLKNLYALNLSKNYYLNGSIPKAILKPSLSYYLDLSYNSLSGPLPSDVGTMTNLNHLILSGNQLSGQIPISIGNCIVLEGLLLDKNSFEGSIPLSMGNLKGLRYLNLTMNNLSGTIPDAIGSARALQQLYLAHNNLSGSIPEVLQNLTSLSILDLSFNNLQAILLVWMLRRKLKQKQKERAQSPIADEQYERISYLALSRGTDGFSEANLLGSGRYGSVYKCVLENEDKTFAVKVFDLCQSGSSKSFEVECEAMRRIRHRRLIKIITCCSSTDLQGQEFKALVFEFMPNGSLDVWLHPKLHKFTTSNTLSLGQRLDIAADIIAAVEYLHNSCQPPVIHCDLKPSNILLAEDISARVGDFGISKLLPENASQRTQNSYSTTGIRGSIGYVAPEYGEGSAISTSGDIYSLGILLLEIFTGRSPIDDMFKDSPGLHKFIEDALPDRALEIVDSTIWLHKESKDDITISGVQECLISVFRLGLSCSKQQPRERPSIRDVALEMHAIRDAYLMYGN</sequence>
<evidence type="ECO:0000256" key="23">
    <source>
        <dbReference type="ARBA" id="ARBA00056628"/>
    </source>
</evidence>
<evidence type="ECO:0000259" key="27">
    <source>
        <dbReference type="PROSITE" id="PS50011"/>
    </source>
</evidence>
<dbReference type="FunFam" id="1.10.510.10:FF:000358">
    <property type="entry name" value="Putative leucine-rich repeat receptor-like serine/threonine-protein kinase"/>
    <property type="match status" value="1"/>
</dbReference>
<evidence type="ECO:0000256" key="13">
    <source>
        <dbReference type="ARBA" id="ARBA00022741"/>
    </source>
</evidence>
<dbReference type="PANTHER" id="PTHR48053">
    <property type="entry name" value="LEUCINE RICH REPEAT FAMILY PROTEIN, EXPRESSED"/>
    <property type="match status" value="1"/>
</dbReference>
<proteinExistence type="predicted"/>
<feature type="signal peptide" evidence="26">
    <location>
        <begin position="1"/>
        <end position="22"/>
    </location>
</feature>
<dbReference type="SMART" id="SM00369">
    <property type="entry name" value="LRR_TYP"/>
    <property type="match status" value="10"/>
</dbReference>
<comment type="catalytic activity">
    <reaction evidence="20">
        <text>L-threonyl-[protein] + ATP = O-phospho-L-threonyl-[protein] + ADP + H(+)</text>
        <dbReference type="Rhea" id="RHEA:46608"/>
        <dbReference type="Rhea" id="RHEA-COMP:11060"/>
        <dbReference type="Rhea" id="RHEA-COMP:11605"/>
        <dbReference type="ChEBI" id="CHEBI:15378"/>
        <dbReference type="ChEBI" id="CHEBI:30013"/>
        <dbReference type="ChEBI" id="CHEBI:30616"/>
        <dbReference type="ChEBI" id="CHEBI:61977"/>
        <dbReference type="ChEBI" id="CHEBI:456216"/>
        <dbReference type="EC" id="2.7.11.1"/>
    </reaction>
</comment>
<dbReference type="Pfam" id="PF00560">
    <property type="entry name" value="LRR_1"/>
    <property type="match status" value="7"/>
</dbReference>
<evidence type="ECO:0000313" key="28">
    <source>
        <dbReference type="EMBL" id="CAL5076255.1"/>
    </source>
</evidence>
<evidence type="ECO:0000256" key="3">
    <source>
        <dbReference type="ARBA" id="ARBA00004479"/>
    </source>
</evidence>
<keyword evidence="29" id="KW-1185">Reference proteome</keyword>
<dbReference type="EMBL" id="OZ075116">
    <property type="protein sequence ID" value="CAL5076255.1"/>
    <property type="molecule type" value="Genomic_DNA"/>
</dbReference>
<dbReference type="FunFam" id="3.80.10.10:FF:001158">
    <property type="entry name" value="Leucine-rich repeat protein kinase family protein"/>
    <property type="match status" value="1"/>
</dbReference>
<dbReference type="Gene3D" id="3.80.10.10">
    <property type="entry name" value="Ribonuclease Inhibitor"/>
    <property type="match status" value="4"/>
</dbReference>
<evidence type="ECO:0000256" key="10">
    <source>
        <dbReference type="ARBA" id="ARBA00022692"/>
    </source>
</evidence>
<comment type="subcellular location">
    <subcellularLocation>
        <location evidence="1">Cell membrane</location>
        <topology evidence="1">Single-pass membrane protein</topology>
    </subcellularLocation>
    <subcellularLocation>
        <location evidence="2">Endoplasmic reticulum membrane</location>
        <topology evidence="2">Single-pass membrane protein</topology>
    </subcellularLocation>
    <subcellularLocation>
        <location evidence="3">Membrane</location>
        <topology evidence="3">Single-pass type I membrane protein</topology>
    </subcellularLocation>
</comment>
<dbReference type="Gene3D" id="1.10.510.10">
    <property type="entry name" value="Transferase(Phosphotransferase) domain 1"/>
    <property type="match status" value="1"/>
</dbReference>
<dbReference type="PANTHER" id="PTHR48053:SF81">
    <property type="entry name" value="PROTEIN KINASE DOMAIN-CONTAINING PROTEIN"/>
    <property type="match status" value="1"/>
</dbReference>
<keyword evidence="11 26" id="KW-0732">Signal</keyword>
<dbReference type="InterPro" id="IPR055414">
    <property type="entry name" value="LRR_R13L4/SHOC2-like"/>
</dbReference>
<keyword evidence="16" id="KW-1133">Transmembrane helix</keyword>
<evidence type="ECO:0000256" key="7">
    <source>
        <dbReference type="ARBA" id="ARBA00022553"/>
    </source>
</evidence>
<dbReference type="SMART" id="SM00220">
    <property type="entry name" value="S_TKc"/>
    <property type="match status" value="1"/>
</dbReference>
<evidence type="ECO:0000256" key="20">
    <source>
        <dbReference type="ARBA" id="ARBA00047899"/>
    </source>
</evidence>
<evidence type="ECO:0000313" key="29">
    <source>
        <dbReference type="Proteomes" id="UP001497457"/>
    </source>
</evidence>
<evidence type="ECO:0000256" key="2">
    <source>
        <dbReference type="ARBA" id="ARBA00004389"/>
    </source>
</evidence>
<dbReference type="GO" id="GO:0005789">
    <property type="term" value="C:endoplasmic reticulum membrane"/>
    <property type="evidence" value="ECO:0007669"/>
    <property type="project" value="UniProtKB-SubCell"/>
</dbReference>
<evidence type="ECO:0000256" key="1">
    <source>
        <dbReference type="ARBA" id="ARBA00004162"/>
    </source>
</evidence>
<dbReference type="FunFam" id="3.80.10.10:FF:000288">
    <property type="entry name" value="LRR receptor-like serine/threonine-protein kinase EFR"/>
    <property type="match status" value="1"/>
</dbReference>
<dbReference type="InterPro" id="IPR008271">
    <property type="entry name" value="Ser/Thr_kinase_AS"/>
</dbReference>
<keyword evidence="18" id="KW-0675">Receptor</keyword>
<dbReference type="PROSITE" id="PS00108">
    <property type="entry name" value="PROTEIN_KINASE_ST"/>
    <property type="match status" value="1"/>
</dbReference>
<keyword evidence="8" id="KW-0433">Leucine-rich repeat</keyword>
<keyword evidence="6" id="KW-0723">Serine/threonine-protein kinase</keyword>
<reference evidence="29" key="1">
    <citation type="submission" date="2024-06" db="EMBL/GenBank/DDBJ databases">
        <authorList>
            <person name="Ryan C."/>
        </authorList>
    </citation>
    <scope>NUCLEOTIDE SEQUENCE [LARGE SCALE GENOMIC DNA]</scope>
</reference>
<dbReference type="EC" id="2.7.11.1" evidence="4"/>
<keyword evidence="9" id="KW-0808">Transferase</keyword>
<evidence type="ECO:0000256" key="25">
    <source>
        <dbReference type="PROSITE-ProRule" id="PRU10141"/>
    </source>
</evidence>
<gene>
    <name evidence="28" type="ORF">URODEC1_LOCUS106063</name>
</gene>
<name>A0ABC9FLI2_9POAL</name>
<organism evidence="28 29">
    <name type="scientific">Urochloa decumbens</name>
    <dbReference type="NCBI Taxonomy" id="240449"/>
    <lineage>
        <taxon>Eukaryota</taxon>
        <taxon>Viridiplantae</taxon>
        <taxon>Streptophyta</taxon>
        <taxon>Embryophyta</taxon>
        <taxon>Tracheophyta</taxon>
        <taxon>Spermatophyta</taxon>
        <taxon>Magnoliopsida</taxon>
        <taxon>Liliopsida</taxon>
        <taxon>Poales</taxon>
        <taxon>Poaceae</taxon>
        <taxon>PACMAD clade</taxon>
        <taxon>Panicoideae</taxon>
        <taxon>Panicodae</taxon>
        <taxon>Paniceae</taxon>
        <taxon>Melinidinae</taxon>
        <taxon>Urochloa</taxon>
    </lineage>
</organism>
<evidence type="ECO:0000256" key="21">
    <source>
        <dbReference type="ARBA" id="ARBA00048679"/>
    </source>
</evidence>
<protein>
    <recommendedName>
        <fullName evidence="24">Receptor kinase-like protein Xa21</fullName>
        <ecNumber evidence="4">2.7.11.1</ecNumber>
    </recommendedName>
</protein>
<comment type="function">
    <text evidence="23">The processed protein kinase Xa21 chain released by protein cleavage after X.oryzae pv. oryzae protein Ax21 detection translocates into the nucleus where it can bind and regulate WRKY62, a transcription factor. Confers resistance to the bacterial pathogen X.oryzae pv. oryzae (Xoo).</text>
</comment>
<dbReference type="InterPro" id="IPR011009">
    <property type="entry name" value="Kinase-like_dom_sf"/>
</dbReference>
<evidence type="ECO:0000256" key="6">
    <source>
        <dbReference type="ARBA" id="ARBA00022527"/>
    </source>
</evidence>
<keyword evidence="17" id="KW-0472">Membrane</keyword>
<feature type="chain" id="PRO_5044840829" description="Receptor kinase-like protein Xa21" evidence="26">
    <location>
        <begin position="23"/>
        <end position="951"/>
    </location>
</feature>
<evidence type="ECO:0000256" key="17">
    <source>
        <dbReference type="ARBA" id="ARBA00023136"/>
    </source>
</evidence>
<evidence type="ECO:0000256" key="4">
    <source>
        <dbReference type="ARBA" id="ARBA00012513"/>
    </source>
</evidence>
<feature type="domain" description="Protein kinase" evidence="27">
    <location>
        <begin position="645"/>
        <end position="947"/>
    </location>
</feature>
<dbReference type="SUPFAM" id="SSF56112">
    <property type="entry name" value="Protein kinase-like (PK-like)"/>
    <property type="match status" value="1"/>
</dbReference>
<dbReference type="InterPro" id="IPR003591">
    <property type="entry name" value="Leu-rich_rpt_typical-subtyp"/>
</dbReference>
<evidence type="ECO:0000256" key="9">
    <source>
        <dbReference type="ARBA" id="ARBA00022679"/>
    </source>
</evidence>
<evidence type="ECO:0000256" key="19">
    <source>
        <dbReference type="ARBA" id="ARBA00023180"/>
    </source>
</evidence>
<comment type="function">
    <text evidence="22">Receptor kinase that detects X.oryzae pv. oryzae protein Ax21 to promote innate immunity. Following X.oryzae pv. oryzae protein Ax21 detection, undergoes cleavage, releasing the processed protein kinase Xa21 chain.</text>
</comment>
<evidence type="ECO:0000256" key="15">
    <source>
        <dbReference type="ARBA" id="ARBA00022840"/>
    </source>
</evidence>
<dbReference type="AlphaFoldDB" id="A0ABC9FLI2"/>
<feature type="binding site" evidence="25">
    <location>
        <position position="674"/>
    </location>
    <ligand>
        <name>ATP</name>
        <dbReference type="ChEBI" id="CHEBI:30616"/>
    </ligand>
</feature>
<evidence type="ECO:0000256" key="16">
    <source>
        <dbReference type="ARBA" id="ARBA00022989"/>
    </source>
</evidence>
<keyword evidence="14" id="KW-0418">Kinase</keyword>
<accession>A0ABC9FLI2</accession>
<dbReference type="SUPFAM" id="SSF52047">
    <property type="entry name" value="RNI-like"/>
    <property type="match status" value="1"/>
</dbReference>
<dbReference type="Gene3D" id="3.30.200.20">
    <property type="entry name" value="Phosphorylase Kinase, domain 1"/>
    <property type="match status" value="1"/>
</dbReference>
<dbReference type="GO" id="GO:0004674">
    <property type="term" value="F:protein serine/threonine kinase activity"/>
    <property type="evidence" value="ECO:0007669"/>
    <property type="project" value="UniProtKB-KW"/>
</dbReference>
<dbReference type="FunFam" id="3.30.200.20:FF:000432">
    <property type="entry name" value="LRR receptor-like serine/threonine-protein kinase EFR"/>
    <property type="match status" value="1"/>
</dbReference>
<evidence type="ECO:0000256" key="5">
    <source>
        <dbReference type="ARBA" id="ARBA00022475"/>
    </source>
</evidence>
<keyword evidence="7" id="KW-0597">Phosphoprotein</keyword>